<name>A0A2P5C000_PARAD</name>
<dbReference type="PANTHER" id="PTHR46310:SF4">
    <property type="entry name" value="OUTER ENVELOPE PROTEIN 64, MITOCHONDRIAL"/>
    <property type="match status" value="1"/>
</dbReference>
<dbReference type="AlphaFoldDB" id="A0A2P5C000"/>
<sequence length="134" mass="14506">MGAHLIDNKEDSGSDSNSYPSSLSLQLSSLKFAICDIFEVKDHLTEFGNPDWLRTREAAENTSLMVTPLLKNGVKRVGKNFMDELTFGNGSVDGKVSVHETHLAVETPGDVGDEILDVTEGRTNGSARLLGVEI</sequence>
<dbReference type="InterPro" id="IPR036928">
    <property type="entry name" value="AS_sf"/>
</dbReference>
<accession>A0A2P5C000</accession>
<gene>
    <name evidence="2" type="ORF">PanWU01x14_195540</name>
</gene>
<protein>
    <submittedName>
        <fullName evidence="2">Amidase</fullName>
    </submittedName>
</protein>
<dbReference type="PANTHER" id="PTHR46310">
    <property type="entry name" value="AMIDASE 1"/>
    <property type="match status" value="1"/>
</dbReference>
<dbReference type="STRING" id="3476.A0A2P5C000"/>
<feature type="region of interest" description="Disordered" evidence="1">
    <location>
        <begin position="1"/>
        <end position="20"/>
    </location>
</feature>
<evidence type="ECO:0000313" key="3">
    <source>
        <dbReference type="Proteomes" id="UP000237105"/>
    </source>
</evidence>
<evidence type="ECO:0000313" key="2">
    <source>
        <dbReference type="EMBL" id="PON54325.1"/>
    </source>
</evidence>
<organism evidence="2 3">
    <name type="scientific">Parasponia andersonii</name>
    <name type="common">Sponia andersonii</name>
    <dbReference type="NCBI Taxonomy" id="3476"/>
    <lineage>
        <taxon>Eukaryota</taxon>
        <taxon>Viridiplantae</taxon>
        <taxon>Streptophyta</taxon>
        <taxon>Embryophyta</taxon>
        <taxon>Tracheophyta</taxon>
        <taxon>Spermatophyta</taxon>
        <taxon>Magnoliopsida</taxon>
        <taxon>eudicotyledons</taxon>
        <taxon>Gunneridae</taxon>
        <taxon>Pentapetalae</taxon>
        <taxon>rosids</taxon>
        <taxon>fabids</taxon>
        <taxon>Rosales</taxon>
        <taxon>Cannabaceae</taxon>
        <taxon>Parasponia</taxon>
    </lineage>
</organism>
<dbReference type="Proteomes" id="UP000237105">
    <property type="component" value="Unassembled WGS sequence"/>
</dbReference>
<keyword evidence="3" id="KW-1185">Reference proteome</keyword>
<dbReference type="SUPFAM" id="SSF75304">
    <property type="entry name" value="Amidase signature (AS) enzymes"/>
    <property type="match status" value="1"/>
</dbReference>
<feature type="compositionally biased region" description="Basic and acidic residues" evidence="1">
    <location>
        <begin position="1"/>
        <end position="12"/>
    </location>
</feature>
<evidence type="ECO:0000256" key="1">
    <source>
        <dbReference type="SAM" id="MobiDB-lite"/>
    </source>
</evidence>
<reference evidence="3" key="1">
    <citation type="submission" date="2016-06" db="EMBL/GenBank/DDBJ databases">
        <title>Parallel loss of symbiosis genes in relatives of nitrogen-fixing non-legume Parasponia.</title>
        <authorList>
            <person name="Van Velzen R."/>
            <person name="Holmer R."/>
            <person name="Bu F."/>
            <person name="Rutten L."/>
            <person name="Van Zeijl A."/>
            <person name="Liu W."/>
            <person name="Santuari L."/>
            <person name="Cao Q."/>
            <person name="Sharma T."/>
            <person name="Shen D."/>
            <person name="Roswanjaya Y."/>
            <person name="Wardhani T."/>
            <person name="Kalhor M.S."/>
            <person name="Jansen J."/>
            <person name="Van den Hoogen J."/>
            <person name="Gungor B."/>
            <person name="Hartog M."/>
            <person name="Hontelez J."/>
            <person name="Verver J."/>
            <person name="Yang W.-C."/>
            <person name="Schijlen E."/>
            <person name="Repin R."/>
            <person name="Schilthuizen M."/>
            <person name="Schranz E."/>
            <person name="Heidstra R."/>
            <person name="Miyata K."/>
            <person name="Fedorova E."/>
            <person name="Kohlen W."/>
            <person name="Bisseling T."/>
            <person name="Smit S."/>
            <person name="Geurts R."/>
        </authorList>
    </citation>
    <scope>NUCLEOTIDE SEQUENCE [LARGE SCALE GENOMIC DNA]</scope>
    <source>
        <strain evidence="3">cv. WU1-14</strain>
    </source>
</reference>
<dbReference type="EMBL" id="JXTB01000196">
    <property type="protein sequence ID" value="PON54325.1"/>
    <property type="molecule type" value="Genomic_DNA"/>
</dbReference>
<proteinExistence type="predicted"/>
<comment type="caution">
    <text evidence="2">The sequence shown here is derived from an EMBL/GenBank/DDBJ whole genome shotgun (WGS) entry which is preliminary data.</text>
</comment>